<reference evidence="2 3" key="1">
    <citation type="journal article" date="2015" name="Genome Announc.">
        <title>Complete Genome Sequence of Sedimenticola thiotaurini Strain SIP-G1, a Polyphosphate- and Polyhydroxyalkanoate-Accumulating Sulfur-Oxidizing Gammaproteobacterium Isolated from Salt Marsh Sediments.</title>
        <authorList>
            <person name="Flood B.E."/>
            <person name="Jones D.S."/>
            <person name="Bailey J.V."/>
        </authorList>
    </citation>
    <scope>NUCLEOTIDE SEQUENCE [LARGE SCALE GENOMIC DNA]</scope>
    <source>
        <strain evidence="2 3">SIP-G1</strain>
    </source>
</reference>
<evidence type="ECO:0000259" key="1">
    <source>
        <dbReference type="Pfam" id="PF08770"/>
    </source>
</evidence>
<dbReference type="Proteomes" id="UP000034410">
    <property type="component" value="Chromosome"/>
</dbReference>
<proteinExistence type="predicted"/>
<dbReference type="SUPFAM" id="SSF81296">
    <property type="entry name" value="E set domains"/>
    <property type="match status" value="1"/>
</dbReference>
<accession>A0A0F7JWC4</accession>
<evidence type="ECO:0000313" key="2">
    <source>
        <dbReference type="EMBL" id="AKH19040.1"/>
    </source>
</evidence>
<gene>
    <name evidence="2" type="ORF">AAY24_00280</name>
</gene>
<sequence>MSKTIKVRTKMQDDSAVIRLLIKHPMSVQRVDKKTGEKIPAHFINKVKIDRNGESLINADWGQGVSKNPYLSFTLTGVQKGDRLMVSWHDNKGATDSTEVVL</sequence>
<dbReference type="InterPro" id="IPR014880">
    <property type="entry name" value="SoxZ_dom"/>
</dbReference>
<evidence type="ECO:0000313" key="3">
    <source>
        <dbReference type="Proteomes" id="UP000034410"/>
    </source>
</evidence>
<organism evidence="2 3">
    <name type="scientific">Sedimenticola thiotaurini</name>
    <dbReference type="NCBI Taxonomy" id="1543721"/>
    <lineage>
        <taxon>Bacteria</taxon>
        <taxon>Pseudomonadati</taxon>
        <taxon>Pseudomonadota</taxon>
        <taxon>Gammaproteobacteria</taxon>
        <taxon>Chromatiales</taxon>
        <taxon>Sedimenticolaceae</taxon>
        <taxon>Sedimenticola</taxon>
    </lineage>
</organism>
<keyword evidence="3" id="KW-1185">Reference proteome</keyword>
<dbReference type="InterPro" id="IPR030995">
    <property type="entry name" value="SoxZ"/>
</dbReference>
<feature type="domain" description="Sulphur oxidation protein SoxZ" evidence="1">
    <location>
        <begin position="7"/>
        <end position="100"/>
    </location>
</feature>
<protein>
    <recommendedName>
        <fullName evidence="1">Sulphur oxidation protein SoxZ domain-containing protein</fullName>
    </recommendedName>
</protein>
<dbReference type="OrthoDB" id="9795530at2"/>
<dbReference type="InterPro" id="IPR013783">
    <property type="entry name" value="Ig-like_fold"/>
</dbReference>
<dbReference type="KEGG" id="seds:AAY24_00280"/>
<dbReference type="Gene3D" id="2.60.40.10">
    <property type="entry name" value="Immunoglobulins"/>
    <property type="match status" value="1"/>
</dbReference>
<dbReference type="InterPro" id="IPR014756">
    <property type="entry name" value="Ig_E-set"/>
</dbReference>
<name>A0A0F7JWC4_9GAMM</name>
<dbReference type="NCBIfam" id="TIGR04490">
    <property type="entry name" value="SoxZ_true"/>
    <property type="match status" value="1"/>
</dbReference>
<dbReference type="EMBL" id="CP011412">
    <property type="protein sequence ID" value="AKH19040.1"/>
    <property type="molecule type" value="Genomic_DNA"/>
</dbReference>
<dbReference type="RefSeq" id="WP_046857978.1">
    <property type="nucleotide sequence ID" value="NZ_CP011412.1"/>
</dbReference>
<dbReference type="Pfam" id="PF08770">
    <property type="entry name" value="SoxZ"/>
    <property type="match status" value="1"/>
</dbReference>
<dbReference type="AlphaFoldDB" id="A0A0F7JWC4"/>